<dbReference type="GO" id="GO:0004493">
    <property type="term" value="F:methylmalonyl-CoA epimerase activity"/>
    <property type="evidence" value="ECO:0007669"/>
    <property type="project" value="TreeGrafter"/>
</dbReference>
<dbReference type="Proteomes" id="UP000321805">
    <property type="component" value="Chromosome"/>
</dbReference>
<gene>
    <name evidence="3" type="ORF">FSW04_25175</name>
</gene>
<keyword evidence="1" id="KW-0479">Metal-binding</keyword>
<dbReference type="OrthoDB" id="3399604at2"/>
<organism evidence="3 4">
    <name type="scientific">Baekduia soli</name>
    <dbReference type="NCBI Taxonomy" id="496014"/>
    <lineage>
        <taxon>Bacteria</taxon>
        <taxon>Bacillati</taxon>
        <taxon>Actinomycetota</taxon>
        <taxon>Thermoleophilia</taxon>
        <taxon>Solirubrobacterales</taxon>
        <taxon>Baekduiaceae</taxon>
        <taxon>Baekduia</taxon>
    </lineage>
</organism>
<accession>A0A5B8UCZ0</accession>
<evidence type="ECO:0000313" key="3">
    <source>
        <dbReference type="EMBL" id="QEC50551.1"/>
    </source>
</evidence>
<proteinExistence type="predicted"/>
<dbReference type="InterPro" id="IPR051785">
    <property type="entry name" value="MMCE/EMCE_epimerase"/>
</dbReference>
<name>A0A5B8UCZ0_9ACTN</name>
<dbReference type="KEGG" id="bsol:FSW04_25175"/>
<feature type="domain" description="VOC" evidence="2">
    <location>
        <begin position="17"/>
        <end position="173"/>
    </location>
</feature>
<dbReference type="PROSITE" id="PS51819">
    <property type="entry name" value="VOC"/>
    <property type="match status" value="2"/>
</dbReference>
<dbReference type="GO" id="GO:0046491">
    <property type="term" value="P:L-methylmalonyl-CoA metabolic process"/>
    <property type="evidence" value="ECO:0007669"/>
    <property type="project" value="TreeGrafter"/>
</dbReference>
<sequence length="346" mass="37639">MSRPPTEPEDPVPPEPQVVQLALCTSDPIATVRRYTEALGFADAGGNLFWGERISVLQDLDEPDAACLVWWLVGRQDFVQLELFQHSRPPQRPQDPGRRPSDHGWTRFGIAVPDFDAALAGMRSSGLEPITEPMLAGGLRRVAFHDPELAVVVELMEEGVALPGGVRPRFYDLAPALVSATLSVADLDRARTFLVETLGLVPVPDVVLHGPQHEALWGLAGARREAFVVRGGDVFLEVVRYDEPAGRAPDPGRRLSDQGIMNVAVGFRERPALDDLYARIVAAGHVVADPLPPPPAGGTYLHDDQGTSWEILGLPREFDAQYGFVPVPGWQVQPRWPQPAVPPAAG</sequence>
<dbReference type="PANTHER" id="PTHR43048:SF3">
    <property type="entry name" value="METHYLMALONYL-COA EPIMERASE, MITOCHONDRIAL"/>
    <property type="match status" value="1"/>
</dbReference>
<dbReference type="EMBL" id="CP042430">
    <property type="protein sequence ID" value="QEC50551.1"/>
    <property type="molecule type" value="Genomic_DNA"/>
</dbReference>
<evidence type="ECO:0000313" key="4">
    <source>
        <dbReference type="Proteomes" id="UP000321805"/>
    </source>
</evidence>
<dbReference type="Gene3D" id="3.10.180.10">
    <property type="entry name" value="2,3-Dihydroxybiphenyl 1,2-Dioxygenase, domain 1"/>
    <property type="match status" value="2"/>
</dbReference>
<evidence type="ECO:0000256" key="1">
    <source>
        <dbReference type="ARBA" id="ARBA00022723"/>
    </source>
</evidence>
<keyword evidence="4" id="KW-1185">Reference proteome</keyword>
<dbReference type="PANTHER" id="PTHR43048">
    <property type="entry name" value="METHYLMALONYL-COA EPIMERASE"/>
    <property type="match status" value="1"/>
</dbReference>
<dbReference type="InterPro" id="IPR029068">
    <property type="entry name" value="Glyas_Bleomycin-R_OHBP_Dase"/>
</dbReference>
<protein>
    <recommendedName>
        <fullName evidence="2">VOC domain-containing protein</fullName>
    </recommendedName>
</protein>
<dbReference type="InterPro" id="IPR037523">
    <property type="entry name" value="VOC_core"/>
</dbReference>
<dbReference type="GO" id="GO:0046872">
    <property type="term" value="F:metal ion binding"/>
    <property type="evidence" value="ECO:0007669"/>
    <property type="project" value="UniProtKB-KW"/>
</dbReference>
<feature type="domain" description="VOC" evidence="2">
    <location>
        <begin position="176"/>
        <end position="314"/>
    </location>
</feature>
<dbReference type="SUPFAM" id="SSF54593">
    <property type="entry name" value="Glyoxalase/Bleomycin resistance protein/Dihydroxybiphenyl dioxygenase"/>
    <property type="match status" value="2"/>
</dbReference>
<dbReference type="AlphaFoldDB" id="A0A5B8UCZ0"/>
<reference evidence="3 4" key="1">
    <citation type="journal article" date="2018" name="J. Microbiol.">
        <title>Baekduia soli gen. nov., sp. nov., a novel bacterium isolated from the soil of Baekdu Mountain and proposal of a novel family name, Baekduiaceae fam. nov.</title>
        <authorList>
            <person name="An D.S."/>
            <person name="Siddiqi M.Z."/>
            <person name="Kim K.H."/>
            <person name="Yu H.S."/>
            <person name="Im W.T."/>
        </authorList>
    </citation>
    <scope>NUCLEOTIDE SEQUENCE [LARGE SCALE GENOMIC DNA]</scope>
    <source>
        <strain evidence="3 4">BR7-21</strain>
    </source>
</reference>
<dbReference type="CDD" id="cd06587">
    <property type="entry name" value="VOC"/>
    <property type="match status" value="1"/>
</dbReference>
<evidence type="ECO:0000259" key="2">
    <source>
        <dbReference type="PROSITE" id="PS51819"/>
    </source>
</evidence>